<dbReference type="GO" id="GO:0016791">
    <property type="term" value="F:phosphatase activity"/>
    <property type="evidence" value="ECO:0007669"/>
    <property type="project" value="InterPro"/>
</dbReference>
<dbReference type="InterPro" id="IPR006357">
    <property type="entry name" value="HAD-SF_hydro_IIA"/>
</dbReference>
<reference evidence="4" key="1">
    <citation type="submission" date="2022-11" db="UniProtKB">
        <authorList>
            <consortium name="WormBaseParasite"/>
        </authorList>
    </citation>
    <scope>IDENTIFICATION</scope>
</reference>
<organism evidence="3 4">
    <name type="scientific">Meloidogyne javanica</name>
    <name type="common">Root-knot nematode worm</name>
    <dbReference type="NCBI Taxonomy" id="6303"/>
    <lineage>
        <taxon>Eukaryota</taxon>
        <taxon>Metazoa</taxon>
        <taxon>Ecdysozoa</taxon>
        <taxon>Nematoda</taxon>
        <taxon>Chromadorea</taxon>
        <taxon>Rhabditida</taxon>
        <taxon>Tylenchina</taxon>
        <taxon>Tylenchomorpha</taxon>
        <taxon>Tylenchoidea</taxon>
        <taxon>Meloidogynidae</taxon>
        <taxon>Meloidogyninae</taxon>
        <taxon>Meloidogyne</taxon>
        <taxon>Meloidogyne incognita group</taxon>
    </lineage>
</organism>
<protein>
    <submittedName>
        <fullName evidence="4">Uncharacterized protein</fullName>
    </submittedName>
</protein>
<keyword evidence="3" id="KW-1185">Reference proteome</keyword>
<keyword evidence="2" id="KW-0812">Transmembrane</keyword>
<feature type="transmembrane region" description="Helical" evidence="2">
    <location>
        <begin position="383"/>
        <end position="409"/>
    </location>
</feature>
<proteinExistence type="predicted"/>
<sequence length="479" mass="53220">MPAYNDEIFNTNIEQNVLPKLAVFETDAPPVVPQIKKSRKMDSQKFRSELIKNIDTFIFDADGVLWLGENAIPGSSSFIEHVAELGKRIIVLTNNATKSRAVYAKKLAGLGYGRYINEHNIVNPAAVVADLIHRSDLARQDKKVYLIGSQGVKDELKLLNIEYFGDGIDPVDAQPASKGQAFLYELELEEHPENVGAVVVGYEKYFNYLKLMKAANYLQNEDCLFLATNEDETCPGPNPETVIPDAGPLVAAVKTACGREPLTVGKPNTPAFDYICRRWGVDSIDPQRTLMVGDRVNTDVKFGRDHGLRTLLVLSGCHGLDDIEDGILQSREDLVPEFYADSLGALIPTKEKVNKKKSKAEEGEQRRKAFFNIYRDRGLTPGLAIMAFLIACCAISGNIMNAFLVYITARNKPVTGQLSDICTPVQLIYNYNLVMCVLCIISYVIIGAIVVKKGGYKLELIFEVKQKQIYSREKILSEA</sequence>
<dbReference type="PANTHER" id="PTHR19288">
    <property type="entry name" value="4-NITROPHENYLPHOSPHATASE-RELATED"/>
    <property type="match status" value="1"/>
</dbReference>
<dbReference type="Pfam" id="PF13344">
    <property type="entry name" value="Hydrolase_6"/>
    <property type="match status" value="1"/>
</dbReference>
<keyword evidence="2" id="KW-1133">Transmembrane helix</keyword>
<keyword evidence="1" id="KW-0378">Hydrolase</keyword>
<accession>A0A915MLQ1</accession>
<evidence type="ECO:0000256" key="2">
    <source>
        <dbReference type="SAM" id="Phobius"/>
    </source>
</evidence>
<dbReference type="InterPro" id="IPR023214">
    <property type="entry name" value="HAD_sf"/>
</dbReference>
<evidence type="ECO:0000256" key="1">
    <source>
        <dbReference type="ARBA" id="ARBA00022801"/>
    </source>
</evidence>
<dbReference type="NCBIfam" id="TIGR01460">
    <property type="entry name" value="HAD-SF-IIA"/>
    <property type="match status" value="1"/>
</dbReference>
<dbReference type="FunFam" id="3.40.50.1000:FF:000156">
    <property type="entry name" value="PhosphoGlycolate Phosphatase Homolog"/>
    <property type="match status" value="1"/>
</dbReference>
<dbReference type="GO" id="GO:0005737">
    <property type="term" value="C:cytoplasm"/>
    <property type="evidence" value="ECO:0007669"/>
    <property type="project" value="TreeGrafter"/>
</dbReference>
<dbReference type="Proteomes" id="UP000887561">
    <property type="component" value="Unplaced"/>
</dbReference>
<evidence type="ECO:0000313" key="4">
    <source>
        <dbReference type="WBParaSite" id="scaffold4448_cov182.g8140"/>
    </source>
</evidence>
<dbReference type="NCBIfam" id="TIGR01452">
    <property type="entry name" value="PGP_euk"/>
    <property type="match status" value="1"/>
</dbReference>
<dbReference type="SUPFAM" id="SSF56784">
    <property type="entry name" value="HAD-like"/>
    <property type="match status" value="1"/>
</dbReference>
<evidence type="ECO:0000313" key="3">
    <source>
        <dbReference type="Proteomes" id="UP000887561"/>
    </source>
</evidence>
<keyword evidence="2" id="KW-0472">Membrane</keyword>
<dbReference type="WBParaSite" id="scaffold4448_cov182.g8140">
    <property type="protein sequence ID" value="scaffold4448_cov182.g8140"/>
    <property type="gene ID" value="scaffold4448_cov182.g8140"/>
</dbReference>
<dbReference type="InterPro" id="IPR006349">
    <property type="entry name" value="PGP_euk"/>
</dbReference>
<dbReference type="InterPro" id="IPR036412">
    <property type="entry name" value="HAD-like_sf"/>
</dbReference>
<dbReference type="AlphaFoldDB" id="A0A915MLQ1"/>
<name>A0A915MLQ1_MELJA</name>
<dbReference type="PANTHER" id="PTHR19288:SF83">
    <property type="entry name" value="PHOSPHOGLYCOLATE PHOSPHATASE"/>
    <property type="match status" value="1"/>
</dbReference>
<feature type="transmembrane region" description="Helical" evidence="2">
    <location>
        <begin position="429"/>
        <end position="451"/>
    </location>
</feature>
<dbReference type="Pfam" id="PF13242">
    <property type="entry name" value="Hydrolase_like"/>
    <property type="match status" value="1"/>
</dbReference>
<dbReference type="Gene3D" id="3.40.50.1000">
    <property type="entry name" value="HAD superfamily/HAD-like"/>
    <property type="match status" value="2"/>
</dbReference>